<evidence type="ECO:0000256" key="1">
    <source>
        <dbReference type="ARBA" id="ARBA00023125"/>
    </source>
</evidence>
<sequence length="114" mass="13762">MVELNKRLRELRKAHQLTQQDVASFLGITESAYGFYEQGRNEPSLRKLKQLAEIYHVSIAYLAGETDRINEQTQRYYFKDLDKEEQEFLEEQLKLFRKIRKNRRCSDLNENKFI</sequence>
<protein>
    <submittedName>
        <fullName evidence="3">XRE family transcriptional regulator</fullName>
    </submittedName>
</protein>
<reference evidence="3 4" key="1">
    <citation type="submission" date="2017-07" db="EMBL/GenBank/DDBJ databases">
        <title>Isolation and whole genome analysis of endospore-forming bacteria from heroin.</title>
        <authorList>
            <person name="Kalinowski J."/>
            <person name="Ahrens B."/>
            <person name="Al-Dilaimi A."/>
            <person name="Winkler A."/>
            <person name="Wibberg D."/>
            <person name="Schleenbecker U."/>
            <person name="Ruckert C."/>
            <person name="Wolfel R."/>
            <person name="Grass G."/>
        </authorList>
    </citation>
    <scope>NUCLEOTIDE SEQUENCE [LARGE SCALE GENOMIC DNA]</scope>
    <source>
        <strain evidence="3 4">7523-2</strain>
    </source>
</reference>
<name>A0A268RZ04_SHOCL</name>
<dbReference type="PANTHER" id="PTHR46558:SF11">
    <property type="entry name" value="HTH-TYPE TRANSCRIPTIONAL REGULATOR XRE"/>
    <property type="match status" value="1"/>
</dbReference>
<dbReference type="SMART" id="SM00530">
    <property type="entry name" value="HTH_XRE"/>
    <property type="match status" value="1"/>
</dbReference>
<dbReference type="Proteomes" id="UP000216133">
    <property type="component" value="Unassembled WGS sequence"/>
</dbReference>
<evidence type="ECO:0000313" key="4">
    <source>
        <dbReference type="Proteomes" id="UP000216133"/>
    </source>
</evidence>
<dbReference type="InterPro" id="IPR010982">
    <property type="entry name" value="Lambda_DNA-bd_dom_sf"/>
</dbReference>
<dbReference type="SUPFAM" id="SSF47413">
    <property type="entry name" value="lambda repressor-like DNA-binding domains"/>
    <property type="match status" value="1"/>
</dbReference>
<keyword evidence="1" id="KW-0238">DNA-binding</keyword>
<dbReference type="Pfam" id="PF01381">
    <property type="entry name" value="HTH_3"/>
    <property type="match status" value="1"/>
</dbReference>
<dbReference type="RefSeq" id="WP_094426046.1">
    <property type="nucleotide sequence ID" value="NZ_CP019985.1"/>
</dbReference>
<dbReference type="CDD" id="cd00093">
    <property type="entry name" value="HTH_XRE"/>
    <property type="match status" value="1"/>
</dbReference>
<dbReference type="PROSITE" id="PS50943">
    <property type="entry name" value="HTH_CROC1"/>
    <property type="match status" value="1"/>
</dbReference>
<gene>
    <name evidence="3" type="ORF">CHH61_15955</name>
</gene>
<dbReference type="Gene3D" id="1.10.260.40">
    <property type="entry name" value="lambda repressor-like DNA-binding domains"/>
    <property type="match status" value="1"/>
</dbReference>
<dbReference type="AlphaFoldDB" id="A0A268RZ04"/>
<accession>A0A268RZ04</accession>
<dbReference type="PANTHER" id="PTHR46558">
    <property type="entry name" value="TRACRIPTIONAL REGULATORY PROTEIN-RELATED-RELATED"/>
    <property type="match status" value="1"/>
</dbReference>
<evidence type="ECO:0000313" key="3">
    <source>
        <dbReference type="EMBL" id="PAF24996.1"/>
    </source>
</evidence>
<dbReference type="GeneID" id="86927333"/>
<proteinExistence type="predicted"/>
<evidence type="ECO:0000259" key="2">
    <source>
        <dbReference type="PROSITE" id="PS50943"/>
    </source>
</evidence>
<comment type="caution">
    <text evidence="3">The sequence shown here is derived from an EMBL/GenBank/DDBJ whole genome shotgun (WGS) entry which is preliminary data.</text>
</comment>
<feature type="domain" description="HTH cro/C1-type" evidence="2">
    <location>
        <begin position="8"/>
        <end position="62"/>
    </location>
</feature>
<dbReference type="InterPro" id="IPR001387">
    <property type="entry name" value="Cro/C1-type_HTH"/>
</dbReference>
<dbReference type="GO" id="GO:0003677">
    <property type="term" value="F:DNA binding"/>
    <property type="evidence" value="ECO:0007669"/>
    <property type="project" value="UniProtKB-KW"/>
</dbReference>
<dbReference type="EMBL" id="NPBS01000083">
    <property type="protein sequence ID" value="PAF24996.1"/>
    <property type="molecule type" value="Genomic_DNA"/>
</dbReference>
<organism evidence="3 4">
    <name type="scientific">Shouchella clausii</name>
    <name type="common">Alkalihalobacillus clausii</name>
    <dbReference type="NCBI Taxonomy" id="79880"/>
    <lineage>
        <taxon>Bacteria</taxon>
        <taxon>Bacillati</taxon>
        <taxon>Bacillota</taxon>
        <taxon>Bacilli</taxon>
        <taxon>Bacillales</taxon>
        <taxon>Bacillaceae</taxon>
        <taxon>Shouchella</taxon>
    </lineage>
</organism>